<evidence type="ECO:0000256" key="1">
    <source>
        <dbReference type="SAM" id="MobiDB-lite"/>
    </source>
</evidence>
<dbReference type="Proteomes" id="UP000007431">
    <property type="component" value="Unassembled WGS sequence"/>
</dbReference>
<reference evidence="2 3" key="1">
    <citation type="journal article" date="2010" name="Nat. Biotechnol.">
        <title>Genome sequence of the model mushroom Schizophyllum commune.</title>
        <authorList>
            <person name="Ohm R.A."/>
            <person name="de Jong J.F."/>
            <person name="Lugones L.G."/>
            <person name="Aerts A."/>
            <person name="Kothe E."/>
            <person name="Stajich J.E."/>
            <person name="de Vries R.P."/>
            <person name="Record E."/>
            <person name="Levasseur A."/>
            <person name="Baker S.E."/>
            <person name="Bartholomew K.A."/>
            <person name="Coutinho P.M."/>
            <person name="Erdmann S."/>
            <person name="Fowler T.J."/>
            <person name="Gathman A.C."/>
            <person name="Lombard V."/>
            <person name="Henrissat B."/>
            <person name="Knabe N."/>
            <person name="Kuees U."/>
            <person name="Lilly W.W."/>
            <person name="Lindquist E."/>
            <person name="Lucas S."/>
            <person name="Magnuson J.K."/>
            <person name="Piumi F."/>
            <person name="Raudaskoski M."/>
            <person name="Salamov A."/>
            <person name="Schmutz J."/>
            <person name="Schwarze F.W.M.R."/>
            <person name="vanKuyk P.A."/>
            <person name="Horton J.S."/>
            <person name="Grigoriev I.V."/>
            <person name="Woesten H.A.B."/>
        </authorList>
    </citation>
    <scope>NUCLEOTIDE SEQUENCE [LARGE SCALE GENOMIC DNA]</scope>
    <source>
        <strain evidence="3">H4-8 / FGSC 9210</strain>
    </source>
</reference>
<feature type="region of interest" description="Disordered" evidence="1">
    <location>
        <begin position="493"/>
        <end position="518"/>
    </location>
</feature>
<protein>
    <recommendedName>
        <fullName evidence="4">F-box domain-containing protein</fullName>
    </recommendedName>
</protein>
<dbReference type="AlphaFoldDB" id="D8QDG5"/>
<accession>D8QDG5</accession>
<dbReference type="OrthoDB" id="2912299at2759"/>
<dbReference type="eggNOG" id="ENOG502RMYG">
    <property type="taxonomic scope" value="Eukaryota"/>
</dbReference>
<dbReference type="InterPro" id="IPR032675">
    <property type="entry name" value="LRR_dom_sf"/>
</dbReference>
<dbReference type="KEGG" id="scm:SCHCO_02551905"/>
<dbReference type="RefSeq" id="XP_003028888.1">
    <property type="nucleotide sequence ID" value="XM_003028842.1"/>
</dbReference>
<feature type="compositionally biased region" description="Acidic residues" evidence="1">
    <location>
        <begin position="501"/>
        <end position="518"/>
    </location>
</feature>
<dbReference type="InParanoid" id="D8QDG5"/>
<evidence type="ECO:0008006" key="4">
    <source>
        <dbReference type="Google" id="ProtNLM"/>
    </source>
</evidence>
<dbReference type="Gene3D" id="3.80.10.10">
    <property type="entry name" value="Ribonuclease Inhibitor"/>
    <property type="match status" value="1"/>
</dbReference>
<dbReference type="GeneID" id="9590378"/>
<dbReference type="EMBL" id="GL377310">
    <property type="protein sequence ID" value="EFI93985.1"/>
    <property type="molecule type" value="Genomic_DNA"/>
</dbReference>
<feature type="non-terminal residue" evidence="2">
    <location>
        <position position="518"/>
    </location>
</feature>
<dbReference type="HOGENOM" id="CLU_042440_0_0_1"/>
<evidence type="ECO:0000313" key="2">
    <source>
        <dbReference type="EMBL" id="EFI93985.1"/>
    </source>
</evidence>
<dbReference type="VEuPathDB" id="FungiDB:SCHCODRAFT_02551905"/>
<keyword evidence="3" id="KW-1185">Reference proteome</keyword>
<evidence type="ECO:0000313" key="3">
    <source>
        <dbReference type="Proteomes" id="UP000007431"/>
    </source>
</evidence>
<dbReference type="OMA" id="IRYMQIL"/>
<proteinExistence type="predicted"/>
<dbReference type="SUPFAM" id="SSF52047">
    <property type="entry name" value="RNI-like"/>
    <property type="match status" value="1"/>
</dbReference>
<gene>
    <name evidence="2" type="ORF">SCHCODRAFT_111905</name>
</gene>
<sequence length="518" mass="59045">MRTPRAYHTPASTCLFDRVPTEILEHIVLDACAGYPLDVPPKWKQGRRKRRHPYPALAVSSVCVKWRAVALTNPDIWTPYTIDVRLDDCEPRRFANEEAYVRVKAQCLGLLGCYFERSGTAPLDIHLDGIVLDEPGDWEDTVGEIVRLACSTAHRWKSCYIGGFVATYLSTLPETSALPFPLLENMTVREEEGCHMYLQLSLGGAPRLRSYVGPINPEATIMPWGQLTRLTLENKVSVQYFMSVIPQCQQLEDISVSIWSNIALPMPTVPEPPVVLTRLKRAELLFDDHEVLAHVFAALTTPQLLRLRIRGCELMETEEDGVNGHLHLPVWPVWEFDGWLRRSGESLRSLYLSDILMRREEYTALLRKLPRLSELELRRCDVPDEMFPFAIDDGILRRMVPRGREPPELLPGLTSLAIAGAFDFDYTLLLDIVQSRVALAPRMEHLELQISGESRADIDRETEAQLQKLLGDGFQCTTQGRFFMERNPQIRLSLRNRTGDTDTEPEDEDEEESEDSDF</sequence>
<organism evidence="3">
    <name type="scientific">Schizophyllum commune (strain H4-8 / FGSC 9210)</name>
    <name type="common">Split gill fungus</name>
    <dbReference type="NCBI Taxonomy" id="578458"/>
    <lineage>
        <taxon>Eukaryota</taxon>
        <taxon>Fungi</taxon>
        <taxon>Dikarya</taxon>
        <taxon>Basidiomycota</taxon>
        <taxon>Agaricomycotina</taxon>
        <taxon>Agaricomycetes</taxon>
        <taxon>Agaricomycetidae</taxon>
        <taxon>Agaricales</taxon>
        <taxon>Schizophyllaceae</taxon>
        <taxon>Schizophyllum</taxon>
    </lineage>
</organism>
<name>D8QDG5_SCHCM</name>